<name>A0A2B4SI13_STYPI</name>
<dbReference type="AlphaFoldDB" id="A0A2B4SI13"/>
<organism evidence="2 3">
    <name type="scientific">Stylophora pistillata</name>
    <name type="common">Smooth cauliflower coral</name>
    <dbReference type="NCBI Taxonomy" id="50429"/>
    <lineage>
        <taxon>Eukaryota</taxon>
        <taxon>Metazoa</taxon>
        <taxon>Cnidaria</taxon>
        <taxon>Anthozoa</taxon>
        <taxon>Hexacorallia</taxon>
        <taxon>Scleractinia</taxon>
        <taxon>Astrocoeniina</taxon>
        <taxon>Pocilloporidae</taxon>
        <taxon>Stylophora</taxon>
    </lineage>
</organism>
<evidence type="ECO:0000313" key="2">
    <source>
        <dbReference type="EMBL" id="PFX28122.1"/>
    </source>
</evidence>
<sequence length="67" mass="7558">MKIIFVRFQSAKMASDAKRRGYSVAEALEINFNDGSKHGGMVSGEESDLDEELEDVSEEPSEILWMF</sequence>
<feature type="region of interest" description="Disordered" evidence="1">
    <location>
        <begin position="36"/>
        <end position="60"/>
    </location>
</feature>
<evidence type="ECO:0000256" key="1">
    <source>
        <dbReference type="SAM" id="MobiDB-lite"/>
    </source>
</evidence>
<dbReference type="Proteomes" id="UP000225706">
    <property type="component" value="Unassembled WGS sequence"/>
</dbReference>
<feature type="compositionally biased region" description="Acidic residues" evidence="1">
    <location>
        <begin position="45"/>
        <end position="60"/>
    </location>
</feature>
<evidence type="ECO:0000313" key="3">
    <source>
        <dbReference type="Proteomes" id="UP000225706"/>
    </source>
</evidence>
<comment type="caution">
    <text evidence="2">The sequence shown here is derived from an EMBL/GenBank/DDBJ whole genome shotgun (WGS) entry which is preliminary data.</text>
</comment>
<dbReference type="EMBL" id="LSMT01000089">
    <property type="protein sequence ID" value="PFX28122.1"/>
    <property type="molecule type" value="Genomic_DNA"/>
</dbReference>
<gene>
    <name evidence="2" type="ORF">AWC38_SpisGene7161</name>
</gene>
<keyword evidence="3" id="KW-1185">Reference proteome</keyword>
<accession>A0A2B4SI13</accession>
<protein>
    <submittedName>
        <fullName evidence="2">Uncharacterized protein</fullName>
    </submittedName>
</protein>
<reference evidence="3" key="1">
    <citation type="journal article" date="2017" name="bioRxiv">
        <title>Comparative analysis of the genomes of Stylophora pistillata and Acropora digitifera provides evidence for extensive differences between species of corals.</title>
        <authorList>
            <person name="Voolstra C.R."/>
            <person name="Li Y."/>
            <person name="Liew Y.J."/>
            <person name="Baumgarten S."/>
            <person name="Zoccola D."/>
            <person name="Flot J.-F."/>
            <person name="Tambutte S."/>
            <person name="Allemand D."/>
            <person name="Aranda M."/>
        </authorList>
    </citation>
    <scope>NUCLEOTIDE SEQUENCE [LARGE SCALE GENOMIC DNA]</scope>
</reference>
<proteinExistence type="predicted"/>